<keyword evidence="2" id="KW-1185">Reference proteome</keyword>
<gene>
    <name evidence="1" type="ORF">J1N35_034082</name>
</gene>
<accession>A0A9D3ZQ36</accession>
<comment type="caution">
    <text evidence="1">The sequence shown here is derived from an EMBL/GenBank/DDBJ whole genome shotgun (WGS) entry which is preliminary data.</text>
</comment>
<feature type="non-terminal residue" evidence="1">
    <location>
        <position position="1"/>
    </location>
</feature>
<reference evidence="1 2" key="1">
    <citation type="journal article" date="2021" name="Plant Biotechnol. J.">
        <title>Multi-omics assisted identification of the key and species-specific regulatory components of drought-tolerant mechanisms in Gossypium stocksii.</title>
        <authorList>
            <person name="Yu D."/>
            <person name="Ke L."/>
            <person name="Zhang D."/>
            <person name="Wu Y."/>
            <person name="Sun Y."/>
            <person name="Mei J."/>
            <person name="Sun J."/>
            <person name="Sun Y."/>
        </authorList>
    </citation>
    <scope>NUCLEOTIDE SEQUENCE [LARGE SCALE GENOMIC DNA]</scope>
    <source>
        <strain evidence="2">cv. E1</strain>
        <tissue evidence="1">Leaf</tissue>
    </source>
</reference>
<evidence type="ECO:0000313" key="1">
    <source>
        <dbReference type="EMBL" id="KAH1056017.1"/>
    </source>
</evidence>
<protein>
    <submittedName>
        <fullName evidence="1">Uncharacterized protein</fullName>
    </submittedName>
</protein>
<evidence type="ECO:0000313" key="2">
    <source>
        <dbReference type="Proteomes" id="UP000828251"/>
    </source>
</evidence>
<dbReference type="Proteomes" id="UP000828251">
    <property type="component" value="Unassembled WGS sequence"/>
</dbReference>
<organism evidence="1 2">
    <name type="scientific">Gossypium stocksii</name>
    <dbReference type="NCBI Taxonomy" id="47602"/>
    <lineage>
        <taxon>Eukaryota</taxon>
        <taxon>Viridiplantae</taxon>
        <taxon>Streptophyta</taxon>
        <taxon>Embryophyta</taxon>
        <taxon>Tracheophyta</taxon>
        <taxon>Spermatophyta</taxon>
        <taxon>Magnoliopsida</taxon>
        <taxon>eudicotyledons</taxon>
        <taxon>Gunneridae</taxon>
        <taxon>Pentapetalae</taxon>
        <taxon>rosids</taxon>
        <taxon>malvids</taxon>
        <taxon>Malvales</taxon>
        <taxon>Malvaceae</taxon>
        <taxon>Malvoideae</taxon>
        <taxon>Gossypium</taxon>
    </lineage>
</organism>
<dbReference type="EMBL" id="JAIQCV010000010">
    <property type="protein sequence ID" value="KAH1056017.1"/>
    <property type="molecule type" value="Genomic_DNA"/>
</dbReference>
<name>A0A9D3ZQ36_9ROSI</name>
<sequence>PSFTIGCDHFSVICTKISELDANSSNLPDKNAQENDLSSWNYDQNLNTLPSVTSLLNIPTVECALGYNSSC</sequence>
<dbReference type="AlphaFoldDB" id="A0A9D3ZQ36"/>
<proteinExistence type="predicted"/>